<keyword evidence="1" id="KW-0378">Hydrolase</keyword>
<dbReference type="Gene3D" id="3.20.20.80">
    <property type="entry name" value="Glycosidases"/>
    <property type="match status" value="1"/>
</dbReference>
<evidence type="ECO:0000256" key="3">
    <source>
        <dbReference type="SAM" id="SignalP"/>
    </source>
</evidence>
<feature type="compositionally biased region" description="Basic residues" evidence="2">
    <location>
        <begin position="713"/>
        <end position="728"/>
    </location>
</feature>
<evidence type="ECO:0000259" key="4">
    <source>
        <dbReference type="Pfam" id="PF05089"/>
    </source>
</evidence>
<evidence type="ECO:0000313" key="7">
    <source>
        <dbReference type="EMBL" id="NNG36865.1"/>
    </source>
</evidence>
<dbReference type="InterPro" id="IPR029018">
    <property type="entry name" value="Hex-like_dom2"/>
</dbReference>
<feature type="compositionally biased region" description="Basic residues" evidence="2">
    <location>
        <begin position="882"/>
        <end position="898"/>
    </location>
</feature>
<dbReference type="InterPro" id="IPR024732">
    <property type="entry name" value="NAGLU_C"/>
</dbReference>
<feature type="region of interest" description="Disordered" evidence="2">
    <location>
        <begin position="920"/>
        <end position="941"/>
    </location>
</feature>
<keyword evidence="3" id="KW-0732">Signal</keyword>
<comment type="caution">
    <text evidence="7">The sequence shown here is derived from an EMBL/GenBank/DDBJ whole genome shotgun (WGS) entry which is preliminary data.</text>
</comment>
<dbReference type="PANTHER" id="PTHR12872:SF1">
    <property type="entry name" value="ALPHA-N-ACETYLGLUCOSAMINIDASE"/>
    <property type="match status" value="1"/>
</dbReference>
<dbReference type="Pfam" id="PF12972">
    <property type="entry name" value="NAGLU_C"/>
    <property type="match status" value="1"/>
</dbReference>
<feature type="domain" description="Alpha-N-acetylglucosaminidase N-terminal" evidence="5">
    <location>
        <begin position="44"/>
        <end position="125"/>
    </location>
</feature>
<dbReference type="EMBL" id="JABEND010000008">
    <property type="protein sequence ID" value="NNG36865.1"/>
    <property type="molecule type" value="Genomic_DNA"/>
</dbReference>
<dbReference type="Proteomes" id="UP000562984">
    <property type="component" value="Unassembled WGS sequence"/>
</dbReference>
<dbReference type="InterPro" id="IPR024240">
    <property type="entry name" value="NAGLU_N"/>
</dbReference>
<evidence type="ECO:0000259" key="5">
    <source>
        <dbReference type="Pfam" id="PF12971"/>
    </source>
</evidence>
<protein>
    <submittedName>
        <fullName evidence="7">Alpha-N-acetylglucosaminidase</fullName>
    </submittedName>
</protein>
<feature type="region of interest" description="Disordered" evidence="2">
    <location>
        <begin position="873"/>
        <end position="898"/>
    </location>
</feature>
<gene>
    <name evidence="7" type="ORF">HKD39_14320</name>
</gene>
<feature type="domain" description="Alpha-N-acetylglucosaminidase tim-barrel" evidence="4">
    <location>
        <begin position="140"/>
        <end position="459"/>
    </location>
</feature>
<feature type="region of interest" description="Disordered" evidence="2">
    <location>
        <begin position="713"/>
        <end position="844"/>
    </location>
</feature>
<reference evidence="7 8" key="1">
    <citation type="submission" date="2020-05" db="EMBL/GenBank/DDBJ databases">
        <title>Nakamurella sp. DB0629 isolated from air conditioner.</title>
        <authorList>
            <person name="Kim D.H."/>
            <person name="Kim D.-U."/>
        </authorList>
    </citation>
    <scope>NUCLEOTIDE SEQUENCE [LARGE SCALE GENOMIC DNA]</scope>
    <source>
        <strain evidence="7 8">DB0629</strain>
    </source>
</reference>
<dbReference type="InterPro" id="IPR007781">
    <property type="entry name" value="NAGLU"/>
</dbReference>
<proteinExistence type="predicted"/>
<evidence type="ECO:0000313" key="8">
    <source>
        <dbReference type="Proteomes" id="UP000562984"/>
    </source>
</evidence>
<feature type="compositionally biased region" description="Basic residues" evidence="2">
    <location>
        <begin position="774"/>
        <end position="807"/>
    </location>
</feature>
<organism evidence="7 8">
    <name type="scientific">Nakamurella aerolata</name>
    <dbReference type="NCBI Taxonomy" id="1656892"/>
    <lineage>
        <taxon>Bacteria</taxon>
        <taxon>Bacillati</taxon>
        <taxon>Actinomycetota</taxon>
        <taxon>Actinomycetes</taxon>
        <taxon>Nakamurellales</taxon>
        <taxon>Nakamurellaceae</taxon>
        <taxon>Nakamurella</taxon>
    </lineage>
</organism>
<feature type="signal peptide" evidence="3">
    <location>
        <begin position="1"/>
        <end position="23"/>
    </location>
</feature>
<dbReference type="Gene3D" id="3.30.379.10">
    <property type="entry name" value="Chitobiase/beta-hexosaminidase domain 2-like"/>
    <property type="match status" value="1"/>
</dbReference>
<feature type="compositionally biased region" description="Basic residues" evidence="2">
    <location>
        <begin position="737"/>
        <end position="748"/>
    </location>
</feature>
<feature type="domain" description="Alpha-N-acetylglucosaminidase C-terminal" evidence="6">
    <location>
        <begin position="468"/>
        <end position="719"/>
    </location>
</feature>
<dbReference type="AlphaFoldDB" id="A0A849A8L7"/>
<dbReference type="PANTHER" id="PTHR12872">
    <property type="entry name" value="ALPHA-N-ACETYLGLUCOSAMINIDASE"/>
    <property type="match status" value="1"/>
</dbReference>
<keyword evidence="8" id="KW-1185">Reference proteome</keyword>
<feature type="chain" id="PRO_5032546495" evidence="3">
    <location>
        <begin position="24"/>
        <end position="941"/>
    </location>
</feature>
<evidence type="ECO:0000259" key="6">
    <source>
        <dbReference type="Pfam" id="PF12972"/>
    </source>
</evidence>
<evidence type="ECO:0000256" key="2">
    <source>
        <dbReference type="SAM" id="MobiDB-lite"/>
    </source>
</evidence>
<accession>A0A849A8L7</accession>
<evidence type="ECO:0000256" key="1">
    <source>
        <dbReference type="ARBA" id="ARBA00022801"/>
    </source>
</evidence>
<dbReference type="Gene3D" id="1.20.120.670">
    <property type="entry name" value="N-acetyl-b-d-glucoasminidase"/>
    <property type="match status" value="1"/>
</dbReference>
<sequence length="941" mass="103082">MAAALGLSLVVGTVLAPAGTAQAAPAAAKGAPSATAAAGWSTAPAMAATKRLLGDVAAARFVFVAEQPAQPGVDSYRVAAQRGRILIGGNSPAVLVRGLNAYLTEVAKVEISWNGDSLGANPRLPLPTKEITGKANAKNRYIFNDTDDGYTGAYRGWDEWQRTIDVLALHGVNEVFVPVGTEAVYLDTFTKFGYSKAEMLSWIPQAAHQPWWLLQNISSFPSPISETVLNQRAALGKQIVGRLDELGMKAVLPGYFGTVPDNFAARNPGAKTVPQGLWCAVQRPDWLDPTNAVLAAVAKEFYAASKARLGTAGLYKMDLLHEGGRAGDVNVAAASKAVQASLETARPGALWAILGWQNNPLATTLNAVDKSKMLIVDGISDRYNNLNRETQWQGTPYAFGSIWNFGGHTTMGANIGVWNQRYWAWKSKAGSALDGIAVMPEGSDNNPVAFEFLTDLAWAEGPADLTDWYTQYAQRRYGGTDANAAAAWNILASTAYNTPSGTWSEAQDSLFTAQPSLTVTHAATWSPGQMRYDAAAFAAALPKLLAVDPKLRNSSAYRYDLMDVSRQVLANTSREMLPQIKKAYDAKDLTEFRLLTERWIGAMRLLDTVTGSNAQTMLGPWLAQTDQWGASEAERRELRTDSKLLLTVWLNRTGSVDGQLKDYANREWSGLISGYYLPRWQAYFDSLDAALVSGSSPKPIDWFAMGDAWAKGQQHRHTAHHPVRRHQQARCSGGGVRLRRRPARRGRPAGRPQLPQRLRPDHGDRVGAQSQPAHRSHPAHPRTAAARRRHRRAAHPGTRRRVRRRHRDGQLPVDYRPAGEPAGQGHRHGAGHRGAGGQQPVGAQQRLDRVVGRRSGRRHPLPVRPAVPVVHRRSRAVGARHEQRRGRGRRRRAAGARRRHLREGLGYQLGREGRVLPGRAVQPVHRGGRHRRQHEQAGCRR</sequence>
<dbReference type="Pfam" id="PF12971">
    <property type="entry name" value="NAGLU_N"/>
    <property type="match status" value="1"/>
</dbReference>
<dbReference type="GO" id="GO:0005975">
    <property type="term" value="P:carbohydrate metabolic process"/>
    <property type="evidence" value="ECO:0007669"/>
    <property type="project" value="UniProtKB-ARBA"/>
</dbReference>
<dbReference type="InterPro" id="IPR024733">
    <property type="entry name" value="NAGLU_tim-barrel"/>
</dbReference>
<dbReference type="Pfam" id="PF05089">
    <property type="entry name" value="NAGLU"/>
    <property type="match status" value="1"/>
</dbReference>
<name>A0A849A8L7_9ACTN</name>
<dbReference type="GO" id="GO:0016787">
    <property type="term" value="F:hydrolase activity"/>
    <property type="evidence" value="ECO:0007669"/>
    <property type="project" value="UniProtKB-KW"/>
</dbReference>